<dbReference type="EMBL" id="JACBFH010000001">
    <property type="protein sequence ID" value="NYY90032.1"/>
    <property type="molecule type" value="Genomic_DNA"/>
</dbReference>
<evidence type="ECO:0000313" key="2">
    <source>
        <dbReference type="EMBL" id="MBO1860366.1"/>
    </source>
</evidence>
<evidence type="ECO:0000313" key="4">
    <source>
        <dbReference type="EMBL" id="UEM13294.1"/>
    </source>
</evidence>
<dbReference type="GO" id="GO:0004197">
    <property type="term" value="F:cysteine-type endopeptidase activity"/>
    <property type="evidence" value="ECO:0007669"/>
    <property type="project" value="InterPro"/>
</dbReference>
<evidence type="ECO:0000313" key="6">
    <source>
        <dbReference type="Proteomes" id="UP000564836"/>
    </source>
</evidence>
<organism evidence="3">
    <name type="scientific">Bradyrhizobium barranii subsp. barranii</name>
    <dbReference type="NCBI Taxonomy" id="2823807"/>
    <lineage>
        <taxon>Bacteria</taxon>
        <taxon>Pseudomonadati</taxon>
        <taxon>Pseudomonadota</taxon>
        <taxon>Alphaproteobacteria</taxon>
        <taxon>Hyphomicrobiales</taxon>
        <taxon>Nitrobacteraceae</taxon>
        <taxon>Bradyrhizobium</taxon>
        <taxon>Bradyrhizobium barranii</taxon>
    </lineage>
</organism>
<reference evidence="6 7" key="4">
    <citation type="journal article" date="2022" name="Int. J. Syst. Evol. Microbiol.">
        <title>Strains of Bradyrhizobium barranii sp. nov. associated with legumes native to Canada are symbionts of soybeans and belong to different subspecies (subsp. barranii subsp. nov. and subsp. apii subsp. nov.) and symbiovars (sv. glycinearum and sv. septentrionale).</title>
        <authorList>
            <person name="Bromfield E.S.P."/>
            <person name="Cloutier S."/>
            <person name="Wasai-Hara S."/>
            <person name="Minamisawa K."/>
        </authorList>
    </citation>
    <scope>NUCLEOTIDE SEQUENCE [LARGE SCALE GENOMIC DNA]</scope>
    <source>
        <strain evidence="5 7">144S4</strain>
        <strain evidence="6">323S2</strain>
    </source>
</reference>
<proteinExistence type="predicted"/>
<reference evidence="3" key="2">
    <citation type="submission" date="2020-06" db="EMBL/GenBank/DDBJ databases">
        <title>Whole Genome Sequence of Bradyrhizobium sp. Strain 323S2.</title>
        <authorList>
            <person name="Bromfield E.S.P."/>
        </authorList>
    </citation>
    <scope>NUCLEOTIDE SEQUENCE [LARGE SCALE GENOMIC DNA]</scope>
    <source>
        <strain evidence="3">323S2</strain>
    </source>
</reference>
<feature type="domain" description="Peptidase C14 caspase" evidence="1">
    <location>
        <begin position="34"/>
        <end position="122"/>
    </location>
</feature>
<evidence type="ECO:0000313" key="3">
    <source>
        <dbReference type="EMBL" id="NYY90032.1"/>
    </source>
</evidence>
<dbReference type="InterPro" id="IPR029030">
    <property type="entry name" value="Caspase-like_dom_sf"/>
</dbReference>
<dbReference type="Pfam" id="PF00656">
    <property type="entry name" value="Peptidase_C14"/>
    <property type="match status" value="1"/>
</dbReference>
<dbReference type="Proteomes" id="UP000664702">
    <property type="component" value="Chromosome"/>
</dbReference>
<evidence type="ECO:0000259" key="1">
    <source>
        <dbReference type="Pfam" id="PF00656"/>
    </source>
</evidence>
<reference evidence="5 6" key="1">
    <citation type="journal article" date="2017" name="Syst. Appl. Microbiol.">
        <title>Soybeans inoculated with root zone soils of Canadian native legumes harbour diverse and novel Bradyrhizobium spp. that possess agricultural potential.</title>
        <authorList>
            <person name="Bromfield E.S.P."/>
            <person name="Cloutier S."/>
            <person name="Tambong J.T."/>
            <person name="Tran Thi T.V."/>
        </authorList>
    </citation>
    <scope>NUCLEOTIDE SEQUENCE [LARGE SCALE GENOMIC DNA]</scope>
    <source>
        <strain evidence="5 6">323S2</strain>
    </source>
</reference>
<dbReference type="InterPro" id="IPR052039">
    <property type="entry name" value="Caspase-related_regulators"/>
</dbReference>
<accession>A0A7Z0TQ59</accession>
<dbReference type="AlphaFoldDB" id="A0A7Z0TQ59"/>
<gene>
    <name evidence="5" type="ORF">G6321_00051555</name>
    <name evidence="3" type="ORF">G6321_16855</name>
    <name evidence="4" type="ORF">J4G43_002810</name>
    <name evidence="2" type="ORF">J4G43_05050</name>
</gene>
<dbReference type="EMBL" id="CP088280">
    <property type="protein sequence ID" value="UGX93912.1"/>
    <property type="molecule type" value="Genomic_DNA"/>
</dbReference>
<dbReference type="PANTHER" id="PTHR22576">
    <property type="entry name" value="MUCOSA ASSOCIATED LYMPHOID TISSUE LYMPHOMA TRANSLOCATION PROTEIN 1/PARACASPASE"/>
    <property type="match status" value="1"/>
</dbReference>
<dbReference type="EMBL" id="CP086136">
    <property type="protein sequence ID" value="UEM13294.1"/>
    <property type="molecule type" value="Genomic_DNA"/>
</dbReference>
<dbReference type="Proteomes" id="UP000564836">
    <property type="component" value="Chromosome"/>
</dbReference>
<dbReference type="SUPFAM" id="SSF52129">
    <property type="entry name" value="Caspase-like"/>
    <property type="match status" value="1"/>
</dbReference>
<evidence type="ECO:0000313" key="5">
    <source>
        <dbReference type="EMBL" id="UGX93912.1"/>
    </source>
</evidence>
<dbReference type="PANTHER" id="PTHR22576:SF37">
    <property type="entry name" value="MUCOSA-ASSOCIATED LYMPHOID TISSUE LYMPHOMA TRANSLOCATION PROTEIN 1"/>
    <property type="match status" value="1"/>
</dbReference>
<dbReference type="RefSeq" id="WP_049831910.1">
    <property type="nucleotide sequence ID" value="NZ_CP086136.1"/>
</dbReference>
<dbReference type="GO" id="GO:0006508">
    <property type="term" value="P:proteolysis"/>
    <property type="evidence" value="ECO:0007669"/>
    <property type="project" value="InterPro"/>
</dbReference>
<evidence type="ECO:0000313" key="7">
    <source>
        <dbReference type="Proteomes" id="UP000664702"/>
    </source>
</evidence>
<dbReference type="Gene3D" id="3.40.50.1460">
    <property type="match status" value="1"/>
</dbReference>
<reference evidence="2" key="3">
    <citation type="submission" date="2021-03" db="EMBL/GenBank/DDBJ databases">
        <title>Whole Genome Sequence of Bradyrhizobium sp. Strain 144S4.</title>
        <authorList>
            <person name="Bromfield E.S.P."/>
            <person name="Cloutier S."/>
        </authorList>
    </citation>
    <scope>NUCLEOTIDE SEQUENCE [LARGE SCALE GENOMIC DNA]</scope>
    <source>
        <strain evidence="2">144S4</strain>
    </source>
</reference>
<dbReference type="EMBL" id="JAGEMI010000001">
    <property type="protein sequence ID" value="MBO1860366.1"/>
    <property type="molecule type" value="Genomic_DNA"/>
</dbReference>
<dbReference type="KEGG" id="bban:J4G43_002810"/>
<protein>
    <submittedName>
        <fullName evidence="3">Caspase family protein</fullName>
    </submittedName>
</protein>
<name>A0A7Z0TQ59_9BRAD</name>
<dbReference type="InterPro" id="IPR011600">
    <property type="entry name" value="Pept_C14_caspase"/>
</dbReference>
<sequence length="148" mass="15847">MLIVTTLLVLASSAFGHGPKQPLVEKPPTITSGRLALVKANEAYPDAEAPLANTGNDGSAVAAALRRNGYDVAFLRDAAREQISSAVELLESKIRPGSTVFLWFGGYGIQSRNTNYLLPVDSAVSSERDVRTYGLDVETFVAPQSRSH</sequence>